<keyword evidence="1" id="KW-1133">Transmembrane helix</keyword>
<feature type="transmembrane region" description="Helical" evidence="1">
    <location>
        <begin position="63"/>
        <end position="84"/>
    </location>
</feature>
<dbReference type="STRING" id="1561.NPD11_1222"/>
<reference evidence="2 3" key="1">
    <citation type="journal article" date="2015" name="Infect. Genet. Evol.">
        <title>Genomic sequences of six botulinum neurotoxin-producing strains representing three clostridial species illustrate the mobility and diversity of botulinum neurotoxin genes.</title>
        <authorList>
            <person name="Smith T.J."/>
            <person name="Hill K.K."/>
            <person name="Xie G."/>
            <person name="Foley B.T."/>
            <person name="Williamson C.H."/>
            <person name="Foster J.T."/>
            <person name="Johnson S.L."/>
            <person name="Chertkov O."/>
            <person name="Teshima H."/>
            <person name="Gibbons H.S."/>
            <person name="Johnsky L.A."/>
            <person name="Karavis M.A."/>
            <person name="Smith L.A."/>
        </authorList>
    </citation>
    <scope>NUCLEOTIDE SEQUENCE [LARGE SCALE GENOMIC DNA]</scope>
    <source>
        <strain evidence="2">Sullivan</strain>
    </source>
</reference>
<keyword evidence="3" id="KW-1185">Reference proteome</keyword>
<evidence type="ECO:0000313" key="2">
    <source>
        <dbReference type="EMBL" id="AIY83319.1"/>
    </source>
</evidence>
<evidence type="ECO:0000256" key="1">
    <source>
        <dbReference type="SAM" id="Phobius"/>
    </source>
</evidence>
<sequence>MNESNEFTSDFFNRLDLDIANYEIFGSALLIYGYYEFIMASNLDKAKTYNEMDGIESSLGDPILILISGETKITLGLVILNFVAYKRFYEQKLKGITGANLEPYNTLVQAYIASVVANFKRLEALKEIANINASGEGFV</sequence>
<accession>A0A0A7FUN2</accession>
<keyword evidence="1" id="KW-0472">Membrane</keyword>
<dbReference type="KEGG" id="cbv:U729_1797"/>
<evidence type="ECO:0000313" key="3">
    <source>
        <dbReference type="Proteomes" id="UP000030635"/>
    </source>
</evidence>
<dbReference type="AlphaFoldDB" id="A0A0A7FUN2"/>
<dbReference type="HOGENOM" id="CLU_1841596_0_0_9"/>
<name>A0A0A7FUN2_9CLOT</name>
<protein>
    <submittedName>
        <fullName evidence="2">Uncharacterized protein</fullName>
    </submittedName>
</protein>
<dbReference type="RefSeq" id="WP_039313881.1">
    <property type="nucleotide sequence ID" value="NZ_CP006905.1"/>
</dbReference>
<keyword evidence="1" id="KW-0812">Transmembrane</keyword>
<gene>
    <name evidence="2" type="ORF">U729_1797</name>
</gene>
<proteinExistence type="predicted"/>
<feature type="transmembrane region" description="Helical" evidence="1">
    <location>
        <begin position="24"/>
        <end position="43"/>
    </location>
</feature>
<organism evidence="2 3">
    <name type="scientific">Clostridium baratii str. Sullivan</name>
    <dbReference type="NCBI Taxonomy" id="1415775"/>
    <lineage>
        <taxon>Bacteria</taxon>
        <taxon>Bacillati</taxon>
        <taxon>Bacillota</taxon>
        <taxon>Clostridia</taxon>
        <taxon>Eubacteriales</taxon>
        <taxon>Clostridiaceae</taxon>
        <taxon>Clostridium</taxon>
    </lineage>
</organism>
<dbReference type="EMBL" id="CP006905">
    <property type="protein sequence ID" value="AIY83319.1"/>
    <property type="molecule type" value="Genomic_DNA"/>
</dbReference>
<dbReference type="Proteomes" id="UP000030635">
    <property type="component" value="Chromosome"/>
</dbReference>